<dbReference type="InterPro" id="IPR036691">
    <property type="entry name" value="Endo/exonu/phosph_ase_sf"/>
</dbReference>
<accession>A0A9Q1HKB6</accession>
<comment type="caution">
    <text evidence="1">The sequence shown here is derived from an EMBL/GenBank/DDBJ whole genome shotgun (WGS) entry which is preliminary data.</text>
</comment>
<gene>
    <name evidence="1" type="ORF">HOLleu_03592</name>
</gene>
<name>A0A9Q1HKB6_HOLLE</name>
<dbReference type="AlphaFoldDB" id="A0A9Q1HKB6"/>
<sequence length="476" mass="54870">MFRLDREFSANGGGLITYISKEWSICCPKVCLTLSMPDIELLSVSARPRFLPSSTSNIVIVNIYTRPSSNFSVADMELKKVLTKILKSSPRCHIIIVRDINRNKIPFLETMGYKNLVHFITYPRSQATLDAVDVKDDYYRVTKLHPIATSDHFTLNITPKYTEKHRQVQKKKRRRERNISVDNIKYLREMMASTDWSVFKKNCNSLHELTEVVTCYINFTTDICIPHKFVPSSEMMKRLPADETIKFLEKEKLKAIETGDTKMRNKLQREINKYVHKNRSIYFEKVTSNPNSLWSLLKSISKPGDHQNNIISNELGTELSKHFGRFNGAVTKDVNLILPERPTDIPIMFKENEVGKYFSLVKHGIASGLDNISWWVFKYCSKELLSIFSTIFNQSISECLIPSSWKNAKTSPIPKTGNPTSVNDYRPIDISSIGFNCMQKILLPYVMNSIIEHGDKNQFAYKKGIFMYRCNTYAST</sequence>
<evidence type="ECO:0000313" key="2">
    <source>
        <dbReference type="Proteomes" id="UP001152320"/>
    </source>
</evidence>
<dbReference type="OrthoDB" id="10056483at2759"/>
<reference evidence="1" key="1">
    <citation type="submission" date="2021-10" db="EMBL/GenBank/DDBJ databases">
        <title>Tropical sea cucumber genome reveals ecological adaptation and Cuvierian tubules defense mechanism.</title>
        <authorList>
            <person name="Chen T."/>
        </authorList>
    </citation>
    <scope>NUCLEOTIDE SEQUENCE</scope>
    <source>
        <strain evidence="1">Nanhai2018</strain>
        <tissue evidence="1">Muscle</tissue>
    </source>
</reference>
<proteinExistence type="predicted"/>
<evidence type="ECO:0000313" key="1">
    <source>
        <dbReference type="EMBL" id="KAJ8050399.1"/>
    </source>
</evidence>
<dbReference type="Gene3D" id="3.60.10.10">
    <property type="entry name" value="Endonuclease/exonuclease/phosphatase"/>
    <property type="match status" value="1"/>
</dbReference>
<keyword evidence="2" id="KW-1185">Reference proteome</keyword>
<dbReference type="Proteomes" id="UP001152320">
    <property type="component" value="Chromosome 1"/>
</dbReference>
<dbReference type="PANTHER" id="PTHR47510:SF3">
    <property type="entry name" value="ENDO_EXONUCLEASE_PHOSPHATASE DOMAIN-CONTAINING PROTEIN"/>
    <property type="match status" value="1"/>
</dbReference>
<dbReference type="EMBL" id="JAIZAY010000001">
    <property type="protein sequence ID" value="KAJ8050399.1"/>
    <property type="molecule type" value="Genomic_DNA"/>
</dbReference>
<dbReference type="PANTHER" id="PTHR47510">
    <property type="entry name" value="REVERSE TRANSCRIPTASE DOMAIN-CONTAINING PROTEIN"/>
    <property type="match status" value="1"/>
</dbReference>
<protein>
    <submittedName>
        <fullName evidence="1">Uncharacterized protein</fullName>
    </submittedName>
</protein>
<organism evidence="1 2">
    <name type="scientific">Holothuria leucospilota</name>
    <name type="common">Black long sea cucumber</name>
    <name type="synonym">Mertensiothuria leucospilota</name>
    <dbReference type="NCBI Taxonomy" id="206669"/>
    <lineage>
        <taxon>Eukaryota</taxon>
        <taxon>Metazoa</taxon>
        <taxon>Echinodermata</taxon>
        <taxon>Eleutherozoa</taxon>
        <taxon>Echinozoa</taxon>
        <taxon>Holothuroidea</taxon>
        <taxon>Aspidochirotacea</taxon>
        <taxon>Aspidochirotida</taxon>
        <taxon>Holothuriidae</taxon>
        <taxon>Holothuria</taxon>
    </lineage>
</organism>